<evidence type="ECO:0000313" key="2">
    <source>
        <dbReference type="EMBL" id="KAF2435066.1"/>
    </source>
</evidence>
<feature type="region of interest" description="Disordered" evidence="1">
    <location>
        <begin position="122"/>
        <end position="183"/>
    </location>
</feature>
<dbReference type="AlphaFoldDB" id="A0A9P4U2Z6"/>
<keyword evidence="3" id="KW-1185">Reference proteome</keyword>
<feature type="compositionally biased region" description="Basic and acidic residues" evidence="1">
    <location>
        <begin position="145"/>
        <end position="159"/>
    </location>
</feature>
<accession>A0A9P4U2Z6</accession>
<dbReference type="EMBL" id="MU007014">
    <property type="protein sequence ID" value="KAF2435066.1"/>
    <property type="molecule type" value="Genomic_DNA"/>
</dbReference>
<sequence>MCLIKVRKDEEEEAVAYRRVTREERYRTHSPRRSSRIVVAPRPPSVVVVPTPQPLPIPTPVPKALPPPQPFPTFVAPPPAPAPAPHTHNPEVHYVHVSPRSSISDHGHDDYRYERREVRYERDYSPVRGGDNYEYRYVGAPQPPRGRDRSRSRSRGRDYYDDDDDRRGSTNVRVSRRTHDARY</sequence>
<gene>
    <name evidence="2" type="ORF">EJ08DRAFT_692963</name>
</gene>
<evidence type="ECO:0000256" key="1">
    <source>
        <dbReference type="SAM" id="MobiDB-lite"/>
    </source>
</evidence>
<feature type="compositionally biased region" description="Pro residues" evidence="1">
    <location>
        <begin position="68"/>
        <end position="84"/>
    </location>
</feature>
<dbReference type="Proteomes" id="UP000800235">
    <property type="component" value="Unassembled WGS sequence"/>
</dbReference>
<proteinExistence type="predicted"/>
<reference evidence="2" key="1">
    <citation type="journal article" date="2020" name="Stud. Mycol.">
        <title>101 Dothideomycetes genomes: a test case for predicting lifestyles and emergence of pathogens.</title>
        <authorList>
            <person name="Haridas S."/>
            <person name="Albert R."/>
            <person name="Binder M."/>
            <person name="Bloem J."/>
            <person name="Labutti K."/>
            <person name="Salamov A."/>
            <person name="Andreopoulos B."/>
            <person name="Baker S."/>
            <person name="Barry K."/>
            <person name="Bills G."/>
            <person name="Bluhm B."/>
            <person name="Cannon C."/>
            <person name="Castanera R."/>
            <person name="Culley D."/>
            <person name="Daum C."/>
            <person name="Ezra D."/>
            <person name="Gonzalez J."/>
            <person name="Henrissat B."/>
            <person name="Kuo A."/>
            <person name="Liang C."/>
            <person name="Lipzen A."/>
            <person name="Lutzoni F."/>
            <person name="Magnuson J."/>
            <person name="Mondo S."/>
            <person name="Nolan M."/>
            <person name="Ohm R."/>
            <person name="Pangilinan J."/>
            <person name="Park H.-J."/>
            <person name="Ramirez L."/>
            <person name="Alfaro M."/>
            <person name="Sun H."/>
            <person name="Tritt A."/>
            <person name="Yoshinaga Y."/>
            <person name="Zwiers L.-H."/>
            <person name="Turgeon B."/>
            <person name="Goodwin S."/>
            <person name="Spatafora J."/>
            <person name="Crous P."/>
            <person name="Grigoriev I."/>
        </authorList>
    </citation>
    <scope>NUCLEOTIDE SEQUENCE</scope>
    <source>
        <strain evidence="2">CBS 130266</strain>
    </source>
</reference>
<comment type="caution">
    <text evidence="2">The sequence shown here is derived from an EMBL/GenBank/DDBJ whole genome shotgun (WGS) entry which is preliminary data.</text>
</comment>
<evidence type="ECO:0000313" key="3">
    <source>
        <dbReference type="Proteomes" id="UP000800235"/>
    </source>
</evidence>
<protein>
    <submittedName>
        <fullName evidence="2">Uncharacterized protein</fullName>
    </submittedName>
</protein>
<organism evidence="2 3">
    <name type="scientific">Tothia fuscella</name>
    <dbReference type="NCBI Taxonomy" id="1048955"/>
    <lineage>
        <taxon>Eukaryota</taxon>
        <taxon>Fungi</taxon>
        <taxon>Dikarya</taxon>
        <taxon>Ascomycota</taxon>
        <taxon>Pezizomycotina</taxon>
        <taxon>Dothideomycetes</taxon>
        <taxon>Pleosporomycetidae</taxon>
        <taxon>Venturiales</taxon>
        <taxon>Cylindrosympodiaceae</taxon>
        <taxon>Tothia</taxon>
    </lineage>
</organism>
<name>A0A9P4U2Z6_9PEZI</name>
<feature type="region of interest" description="Disordered" evidence="1">
    <location>
        <begin position="68"/>
        <end position="110"/>
    </location>
</feature>